<evidence type="ECO:0000313" key="8">
    <source>
        <dbReference type="Proteomes" id="UP000678499"/>
    </source>
</evidence>
<dbReference type="PANTHER" id="PTHR21419">
    <property type="match status" value="1"/>
</dbReference>
<reference evidence="7" key="1">
    <citation type="submission" date="2020-11" db="EMBL/GenBank/DDBJ databases">
        <authorList>
            <person name="Tran Van P."/>
        </authorList>
    </citation>
    <scope>NUCLEOTIDE SEQUENCE</scope>
</reference>
<feature type="region of interest" description="Disordered" evidence="5">
    <location>
        <begin position="723"/>
        <end position="755"/>
    </location>
</feature>
<comment type="subcellular location">
    <subcellularLocation>
        <location evidence="1">Membrane</location>
        <topology evidence="1">Single-pass membrane protein</topology>
    </subcellularLocation>
</comment>
<feature type="transmembrane region" description="Helical" evidence="6">
    <location>
        <begin position="117"/>
        <end position="143"/>
    </location>
</feature>
<dbReference type="InterPro" id="IPR028994">
    <property type="entry name" value="Integrin_alpha_N"/>
</dbReference>
<gene>
    <name evidence="7" type="ORF">NMOB1V02_LOCUS4069</name>
</gene>
<evidence type="ECO:0000256" key="3">
    <source>
        <dbReference type="ARBA" id="ARBA00022989"/>
    </source>
</evidence>
<evidence type="ECO:0000313" key="7">
    <source>
        <dbReference type="EMBL" id="CAD7276300.1"/>
    </source>
</evidence>
<dbReference type="AlphaFoldDB" id="A0A7R9BLN4"/>
<evidence type="ECO:0000256" key="2">
    <source>
        <dbReference type="ARBA" id="ARBA00022692"/>
    </source>
</evidence>
<evidence type="ECO:0000256" key="4">
    <source>
        <dbReference type="ARBA" id="ARBA00023136"/>
    </source>
</evidence>
<feature type="compositionally biased region" description="Basic residues" evidence="5">
    <location>
        <begin position="729"/>
        <end position="738"/>
    </location>
</feature>
<keyword evidence="3 6" id="KW-1133">Transmembrane helix</keyword>
<organism evidence="7">
    <name type="scientific">Notodromas monacha</name>
    <dbReference type="NCBI Taxonomy" id="399045"/>
    <lineage>
        <taxon>Eukaryota</taxon>
        <taxon>Metazoa</taxon>
        <taxon>Ecdysozoa</taxon>
        <taxon>Arthropoda</taxon>
        <taxon>Crustacea</taxon>
        <taxon>Oligostraca</taxon>
        <taxon>Ostracoda</taxon>
        <taxon>Podocopa</taxon>
        <taxon>Podocopida</taxon>
        <taxon>Cypridocopina</taxon>
        <taxon>Cypridoidea</taxon>
        <taxon>Cyprididae</taxon>
        <taxon>Notodromas</taxon>
    </lineage>
</organism>
<evidence type="ECO:0000256" key="6">
    <source>
        <dbReference type="SAM" id="Phobius"/>
    </source>
</evidence>
<feature type="compositionally biased region" description="Acidic residues" evidence="5">
    <location>
        <begin position="641"/>
        <end position="653"/>
    </location>
</feature>
<dbReference type="EMBL" id="CAJPEX010000594">
    <property type="protein sequence ID" value="CAG0916452.1"/>
    <property type="molecule type" value="Genomic_DNA"/>
</dbReference>
<sequence>MDSPSTPNNRHWSRSSFGSDTDAMTVCTTVSVRNSLGSGNGILEEEELSEVDQDVEDEVFVREPNRRGFSLLSSVGDFKNRDPALVKPLMAPRKKLHVDNNSVVLRRGMLCRTLCPFISYLILAFLLFLGLIGLVVFIVNYVMVAIPLPRIMTSSWKSQAPSCEQVSSAEDWVQKMEGVQVTAFANFKITDDLVSDVVLAFSTGLAGLSGAQLACDAFFSRYIEQDTVKEYGRSCVGGLRAIDGASGKVVWNTWVDQVIDGIDCSEDLDHDGTLDCLIWGLRGADLVSGKTGRKLWTFAPQLFPLEETTSTEPGNNSASFHGFMTGDINGDQIADVIVTLLFDCTFLQSTDISFIWALNGKSGELLLPTDGPKNEIRGIELEPICQKPGVIMSSDGSNQLLIITQNGVKLCPLASAYFMQDCAVGSDLKKARGASVADFPAKVALSPRFVDLTNDGMDDVILCLQNATIALNLNSAEGKSVIWIHRANPNVDDCADIAVGQYDSDSVPDVAVRYVIHGPNSLGFSQLVIINGKDGTEMESRIVGPEFRPRKSNRWRGSSGILTLSLQSVLSSNDELGRDVDLFMMPMSNDGTKDSQLNKNADADIGNWSSRSLAREYLEMHPEIQRKYVEGSSLLKPSEADPSEADAESDDSPAYESPADGLLAPNPDYFGVPSSMSYPRKHGARDKWGFNIAGGGSSKTWDRKKGPDVQRLVLRKPVYDDVSASRVPGHSKRNKARRNKDVSHYPGYLDRRKRSPSDDVVHIPVVSLGLISSDNGEKNAVDLIASFTWIPVAKYMLTAGKCLSQLLKDEAAGFPDLNICKQEGNETIPASAFSMDLPLTLVRKLRVECACKPISTTQAALNYILRTEADACPKFVKRQRWSGVFGSSNDGHFEALMVPTTNG</sequence>
<accession>A0A7R9BLN4</accession>
<name>A0A7R9BLN4_9CRUS</name>
<dbReference type="SUPFAM" id="SSF69318">
    <property type="entry name" value="Integrin alpha N-terminal domain"/>
    <property type="match status" value="1"/>
</dbReference>
<keyword evidence="8" id="KW-1185">Reference proteome</keyword>
<protein>
    <submittedName>
        <fullName evidence="7">Uncharacterized protein</fullName>
    </submittedName>
</protein>
<evidence type="ECO:0000256" key="5">
    <source>
        <dbReference type="SAM" id="MobiDB-lite"/>
    </source>
</evidence>
<dbReference type="OrthoDB" id="567787at2759"/>
<dbReference type="InterPro" id="IPR045232">
    <property type="entry name" value="FAM234"/>
</dbReference>
<dbReference type="Proteomes" id="UP000678499">
    <property type="component" value="Unassembled WGS sequence"/>
</dbReference>
<dbReference type="PANTHER" id="PTHR21419:SF30">
    <property type="entry name" value="IG-LIKE DOMAIN-CONTAINING PROTEIN"/>
    <property type="match status" value="1"/>
</dbReference>
<keyword evidence="4 6" id="KW-0472">Membrane</keyword>
<dbReference type="EMBL" id="OA882631">
    <property type="protein sequence ID" value="CAD7276300.1"/>
    <property type="molecule type" value="Genomic_DNA"/>
</dbReference>
<keyword evidence="2 6" id="KW-0812">Transmembrane</keyword>
<feature type="region of interest" description="Disordered" evidence="5">
    <location>
        <begin position="631"/>
        <end position="668"/>
    </location>
</feature>
<evidence type="ECO:0000256" key="1">
    <source>
        <dbReference type="ARBA" id="ARBA00004167"/>
    </source>
</evidence>
<dbReference type="GO" id="GO:0016020">
    <property type="term" value="C:membrane"/>
    <property type="evidence" value="ECO:0007669"/>
    <property type="project" value="UniProtKB-SubCell"/>
</dbReference>
<proteinExistence type="predicted"/>